<protein>
    <submittedName>
        <fullName evidence="2">Solute carrier family 28 member 3</fullName>
    </submittedName>
</protein>
<reference evidence="2 3" key="1">
    <citation type="submission" date="2019-04" db="EMBL/GenBank/DDBJ databases">
        <title>Draft genome of the big-headed turtle Platysternon megacephalum.</title>
        <authorList>
            <person name="Gong S."/>
        </authorList>
    </citation>
    <scope>NUCLEOTIDE SEQUENCE [LARGE SCALE GENOMIC DNA]</scope>
    <source>
        <strain evidence="2">DO16091913</strain>
        <tissue evidence="2">Muscle</tissue>
    </source>
</reference>
<evidence type="ECO:0000256" key="1">
    <source>
        <dbReference type="SAM" id="MobiDB-lite"/>
    </source>
</evidence>
<dbReference type="Proteomes" id="UP000297703">
    <property type="component" value="Unassembled WGS sequence"/>
</dbReference>
<accession>A0A4D9EXW3</accession>
<gene>
    <name evidence="2" type="ORF">DR999_PMT00761</name>
</gene>
<sequence>MKWAYNRQPFTTTCEFRRLRNRNRPSITLTTACPGQTDSATQDGARSLAPPPLCSSQWRAQVGEGRPLTGSTSAGPTQGSRVRGANEEGLAGVKPGQGTNDTPPPSPLQP</sequence>
<feature type="compositionally biased region" description="Polar residues" evidence="1">
    <location>
        <begin position="69"/>
        <end position="80"/>
    </location>
</feature>
<comment type="caution">
    <text evidence="2">The sequence shown here is derived from an EMBL/GenBank/DDBJ whole genome shotgun (WGS) entry which is preliminary data.</text>
</comment>
<evidence type="ECO:0000313" key="2">
    <source>
        <dbReference type="EMBL" id="TFK15469.1"/>
    </source>
</evidence>
<dbReference type="EMBL" id="QXTE01000004">
    <property type="protein sequence ID" value="TFK15469.1"/>
    <property type="molecule type" value="Genomic_DNA"/>
</dbReference>
<evidence type="ECO:0000313" key="3">
    <source>
        <dbReference type="Proteomes" id="UP000297703"/>
    </source>
</evidence>
<reference evidence="2 3" key="2">
    <citation type="submission" date="2019-04" db="EMBL/GenBank/DDBJ databases">
        <title>The genome sequence of big-headed turtle.</title>
        <authorList>
            <person name="Gong S."/>
        </authorList>
    </citation>
    <scope>NUCLEOTIDE SEQUENCE [LARGE SCALE GENOMIC DNA]</scope>
    <source>
        <strain evidence="2">DO16091913</strain>
        <tissue evidence="2">Muscle</tissue>
    </source>
</reference>
<dbReference type="AlphaFoldDB" id="A0A4D9EXW3"/>
<proteinExistence type="predicted"/>
<feature type="region of interest" description="Disordered" evidence="1">
    <location>
        <begin position="16"/>
        <end position="110"/>
    </location>
</feature>
<keyword evidence="3" id="KW-1185">Reference proteome</keyword>
<name>A0A4D9EXW3_9SAUR</name>
<feature type="compositionally biased region" description="Polar residues" evidence="1">
    <location>
        <begin position="24"/>
        <end position="44"/>
    </location>
</feature>
<organism evidence="2 3">
    <name type="scientific">Platysternon megacephalum</name>
    <name type="common">big-headed turtle</name>
    <dbReference type="NCBI Taxonomy" id="55544"/>
    <lineage>
        <taxon>Eukaryota</taxon>
        <taxon>Metazoa</taxon>
        <taxon>Chordata</taxon>
        <taxon>Craniata</taxon>
        <taxon>Vertebrata</taxon>
        <taxon>Euteleostomi</taxon>
        <taxon>Archelosauria</taxon>
        <taxon>Testudinata</taxon>
        <taxon>Testudines</taxon>
        <taxon>Cryptodira</taxon>
        <taxon>Durocryptodira</taxon>
        <taxon>Testudinoidea</taxon>
        <taxon>Platysternidae</taxon>
        <taxon>Platysternon</taxon>
    </lineage>
</organism>